<keyword evidence="3 6" id="KW-0812">Transmembrane</keyword>
<comment type="caution">
    <text evidence="7">The sequence shown here is derived from an EMBL/GenBank/DDBJ whole genome shotgun (WGS) entry which is preliminary data.</text>
</comment>
<organism evidence="7 8">
    <name type="scientific">Paenibacillus ginsengarvi</name>
    <dbReference type="NCBI Taxonomy" id="400777"/>
    <lineage>
        <taxon>Bacteria</taxon>
        <taxon>Bacillati</taxon>
        <taxon>Bacillota</taxon>
        <taxon>Bacilli</taxon>
        <taxon>Bacillales</taxon>
        <taxon>Paenibacillaceae</taxon>
        <taxon>Paenibacillus</taxon>
    </lineage>
</organism>
<dbReference type="AlphaFoldDB" id="A0A3B0CJ17"/>
<feature type="transmembrane region" description="Helical" evidence="6">
    <location>
        <begin position="47"/>
        <end position="68"/>
    </location>
</feature>
<dbReference type="OrthoDB" id="2602718at2"/>
<evidence type="ECO:0000256" key="5">
    <source>
        <dbReference type="ARBA" id="ARBA00023136"/>
    </source>
</evidence>
<evidence type="ECO:0000256" key="2">
    <source>
        <dbReference type="ARBA" id="ARBA00022475"/>
    </source>
</evidence>
<keyword evidence="4 6" id="KW-1133">Transmembrane helix</keyword>
<keyword evidence="2" id="KW-1003">Cell membrane</keyword>
<name>A0A3B0CJ17_9BACL</name>
<dbReference type="RefSeq" id="WP_120746844.1">
    <property type="nucleotide sequence ID" value="NZ_RBAH01000005.1"/>
</dbReference>
<dbReference type="GO" id="GO:0005886">
    <property type="term" value="C:plasma membrane"/>
    <property type="evidence" value="ECO:0007669"/>
    <property type="project" value="UniProtKB-SubCell"/>
</dbReference>
<evidence type="ECO:0000313" key="7">
    <source>
        <dbReference type="EMBL" id="RKN85192.1"/>
    </source>
</evidence>
<dbReference type="PANTHER" id="PTHR33545">
    <property type="entry name" value="UPF0750 MEMBRANE PROTEIN YITT-RELATED"/>
    <property type="match status" value="1"/>
</dbReference>
<dbReference type="PANTHER" id="PTHR33545:SF5">
    <property type="entry name" value="UPF0750 MEMBRANE PROTEIN YITT"/>
    <property type="match status" value="1"/>
</dbReference>
<evidence type="ECO:0000256" key="6">
    <source>
        <dbReference type="SAM" id="Phobius"/>
    </source>
</evidence>
<reference evidence="7 8" key="1">
    <citation type="journal article" date="2007" name="Int. J. Syst. Evol. Microbiol.">
        <title>Paenibacillus ginsengarvi sp. nov., isolated from soil from ginseng cultivation.</title>
        <authorList>
            <person name="Yoon M.H."/>
            <person name="Ten L.N."/>
            <person name="Im W.T."/>
        </authorList>
    </citation>
    <scope>NUCLEOTIDE SEQUENCE [LARGE SCALE GENOMIC DNA]</scope>
    <source>
        <strain evidence="7 8">KCTC 13059</strain>
    </source>
</reference>
<evidence type="ECO:0000256" key="1">
    <source>
        <dbReference type="ARBA" id="ARBA00004651"/>
    </source>
</evidence>
<keyword evidence="8" id="KW-1185">Reference proteome</keyword>
<sequence length="201" mass="21464">MQIALQMAAVLFGSSLLAFGVDAFLSPYHLIDGGMIGIGLLLNYHYGLLPGLAVLVISAPVFACVLFYDKTLLLNALNGLLVSSLLIDLFAPASDWFRLGILPHTIIGGWLIGMGVGVMLAYRTNSGGSDLIGQLLSDRTGVPAAVFILLFDLAVLLAGLAVIGPVRTLYSMLAIVIVFAATMRYSRRKSLGRSIHLFLKK</sequence>
<gene>
    <name evidence="7" type="ORF">D7M11_08880</name>
</gene>
<evidence type="ECO:0000256" key="4">
    <source>
        <dbReference type="ARBA" id="ARBA00022989"/>
    </source>
</evidence>
<feature type="transmembrane region" description="Helical" evidence="6">
    <location>
        <begin position="169"/>
        <end position="186"/>
    </location>
</feature>
<dbReference type="InterPro" id="IPR003740">
    <property type="entry name" value="YitT"/>
</dbReference>
<evidence type="ECO:0000313" key="8">
    <source>
        <dbReference type="Proteomes" id="UP000282311"/>
    </source>
</evidence>
<dbReference type="Proteomes" id="UP000282311">
    <property type="component" value="Unassembled WGS sequence"/>
</dbReference>
<dbReference type="InterPro" id="IPR051461">
    <property type="entry name" value="UPF0750_membrane"/>
</dbReference>
<dbReference type="Pfam" id="PF02588">
    <property type="entry name" value="YitT_membrane"/>
    <property type="match status" value="1"/>
</dbReference>
<accession>A0A3B0CJ17</accession>
<feature type="transmembrane region" description="Helical" evidence="6">
    <location>
        <begin position="99"/>
        <end position="122"/>
    </location>
</feature>
<evidence type="ECO:0008006" key="9">
    <source>
        <dbReference type="Google" id="ProtNLM"/>
    </source>
</evidence>
<feature type="transmembrane region" description="Helical" evidence="6">
    <location>
        <begin position="142"/>
        <end position="163"/>
    </location>
</feature>
<protein>
    <recommendedName>
        <fullName evidence="9">YitT family protein</fullName>
    </recommendedName>
</protein>
<proteinExistence type="predicted"/>
<keyword evidence="5 6" id="KW-0472">Membrane</keyword>
<dbReference type="EMBL" id="RBAH01000005">
    <property type="protein sequence ID" value="RKN85192.1"/>
    <property type="molecule type" value="Genomic_DNA"/>
</dbReference>
<evidence type="ECO:0000256" key="3">
    <source>
        <dbReference type="ARBA" id="ARBA00022692"/>
    </source>
</evidence>
<comment type="subcellular location">
    <subcellularLocation>
        <location evidence="1">Cell membrane</location>
        <topology evidence="1">Multi-pass membrane protein</topology>
    </subcellularLocation>
</comment>
<feature type="transmembrane region" description="Helical" evidence="6">
    <location>
        <begin position="75"/>
        <end position="93"/>
    </location>
</feature>